<evidence type="ECO:0000313" key="12">
    <source>
        <dbReference type="Proteomes" id="UP000247465"/>
    </source>
</evidence>
<evidence type="ECO:0000256" key="8">
    <source>
        <dbReference type="ARBA" id="ARBA00023004"/>
    </source>
</evidence>
<dbReference type="PANTHER" id="PTHR30573:SF0">
    <property type="entry name" value="QUINOLINATE SYNTHASE, CHLOROPLASTIC"/>
    <property type="match status" value="1"/>
</dbReference>
<dbReference type="GO" id="GO:0046872">
    <property type="term" value="F:metal ion binding"/>
    <property type="evidence" value="ECO:0007669"/>
    <property type="project" value="UniProtKB-KW"/>
</dbReference>
<evidence type="ECO:0000313" key="11">
    <source>
        <dbReference type="EMBL" id="AWT60261.1"/>
    </source>
</evidence>
<evidence type="ECO:0000256" key="3">
    <source>
        <dbReference type="ARBA" id="ARBA00012669"/>
    </source>
</evidence>
<dbReference type="Proteomes" id="UP000247465">
    <property type="component" value="Chromosome"/>
</dbReference>
<dbReference type="InterPro" id="IPR003473">
    <property type="entry name" value="NadA"/>
</dbReference>
<dbReference type="GO" id="GO:0051539">
    <property type="term" value="F:4 iron, 4 sulfur cluster binding"/>
    <property type="evidence" value="ECO:0007669"/>
    <property type="project" value="UniProtKB-KW"/>
</dbReference>
<dbReference type="KEGG" id="mtar:DF168_01465"/>
<dbReference type="EMBL" id="CP029803">
    <property type="protein sequence ID" value="AWT60261.1"/>
    <property type="molecule type" value="Genomic_DNA"/>
</dbReference>
<dbReference type="GO" id="GO:0005829">
    <property type="term" value="C:cytosol"/>
    <property type="evidence" value="ECO:0007669"/>
    <property type="project" value="TreeGrafter"/>
</dbReference>
<dbReference type="Pfam" id="PF02445">
    <property type="entry name" value="NadA"/>
    <property type="match status" value="1"/>
</dbReference>
<keyword evidence="5" id="KW-0662">Pyridine nucleotide biosynthesis</keyword>
<accession>A0A2Z4ADU6</accession>
<evidence type="ECO:0000256" key="5">
    <source>
        <dbReference type="ARBA" id="ARBA00022642"/>
    </source>
</evidence>
<sequence length="355" mass="39990">MASETYTLAQSAVEEEAERLFKHLISVDCSSEKKWTLDACQEIAPQTLAINRLKEEKNAIILAHSYVEPEIIYGVSDFVGDSYKLSVDASRAEAEIIIFAGVVFMAESAKILSPQSKVFVPDRESGCSLADSLNGDQLRSLKAQYPEAATVCYVNCNADVKAESDVCVTSTNVYDIISLLKEEEVLFVPDRLMAENIRTELRRREIEKRILTSDGTCIVHDRFSVDLIAKARAQYPGLAVVSHPECTTQITAQSDFVGSTGAMMEYVKTTEAPYYMMLTECGLVSRLEVENPEKRFIASCKLCPYMKLNSLEKIQEVLTNPQPEQEIRLEESLRRRAEHSLRRMIEMTEKIRTEN</sequence>
<reference evidence="11 12" key="1">
    <citation type="submission" date="2018-06" db="EMBL/GenBank/DDBJ databases">
        <title>Draft Genome Sequence of a Novel Marine Bacterium Related to the Verrucomicrobia.</title>
        <authorList>
            <person name="Vosseberg J."/>
            <person name="Martijn J."/>
            <person name="Ettema T.J.G."/>
        </authorList>
    </citation>
    <scope>NUCLEOTIDE SEQUENCE [LARGE SCALE GENOMIC DNA]</scope>
    <source>
        <strain evidence="11">TARA_B100001123</strain>
    </source>
</reference>
<dbReference type="AlphaFoldDB" id="A0A2Z4ADU6"/>
<dbReference type="GO" id="GO:0008987">
    <property type="term" value="F:quinolinate synthetase A activity"/>
    <property type="evidence" value="ECO:0007669"/>
    <property type="project" value="UniProtKB-UniRule"/>
</dbReference>
<evidence type="ECO:0000256" key="1">
    <source>
        <dbReference type="ARBA" id="ARBA00001966"/>
    </source>
</evidence>
<organism evidence="11 12">
    <name type="scientific">Candidatus Moanibacter tarae</name>
    <dbReference type="NCBI Taxonomy" id="2200854"/>
    <lineage>
        <taxon>Bacteria</taxon>
        <taxon>Pseudomonadati</taxon>
        <taxon>Verrucomicrobiota</taxon>
        <taxon>Opitutia</taxon>
        <taxon>Puniceicoccales</taxon>
        <taxon>Puniceicoccales incertae sedis</taxon>
        <taxon>Candidatus Moanibacter</taxon>
    </lineage>
</organism>
<dbReference type="EC" id="2.5.1.72" evidence="3 10"/>
<evidence type="ECO:0000256" key="6">
    <source>
        <dbReference type="ARBA" id="ARBA00022679"/>
    </source>
</evidence>
<comment type="pathway">
    <text evidence="2">Cofactor biosynthesis; NAD(+) biosynthesis; quinolinate from iminoaspartate: step 1/1.</text>
</comment>
<keyword evidence="6 11" id="KW-0808">Transferase</keyword>
<dbReference type="PANTHER" id="PTHR30573">
    <property type="entry name" value="QUINOLINATE SYNTHETASE A"/>
    <property type="match status" value="1"/>
</dbReference>
<evidence type="ECO:0000256" key="7">
    <source>
        <dbReference type="ARBA" id="ARBA00022723"/>
    </source>
</evidence>
<protein>
    <recommendedName>
        <fullName evidence="3 10">Quinolinate synthase</fullName>
        <ecNumber evidence="3 10">2.5.1.72</ecNumber>
    </recommendedName>
</protein>
<keyword evidence="4" id="KW-0004">4Fe-4S</keyword>
<dbReference type="GO" id="GO:0034628">
    <property type="term" value="P:'de novo' NAD+ biosynthetic process from L-aspartate"/>
    <property type="evidence" value="ECO:0007669"/>
    <property type="project" value="TreeGrafter"/>
</dbReference>
<dbReference type="InterPro" id="IPR036094">
    <property type="entry name" value="NadA_sf"/>
</dbReference>
<proteinExistence type="predicted"/>
<dbReference type="Gene3D" id="3.40.50.10800">
    <property type="entry name" value="NadA-like"/>
    <property type="match status" value="3"/>
</dbReference>
<keyword evidence="7" id="KW-0479">Metal-binding</keyword>
<evidence type="ECO:0000256" key="9">
    <source>
        <dbReference type="ARBA" id="ARBA00023014"/>
    </source>
</evidence>
<keyword evidence="8" id="KW-0408">Iron</keyword>
<evidence type="ECO:0000256" key="4">
    <source>
        <dbReference type="ARBA" id="ARBA00022485"/>
    </source>
</evidence>
<evidence type="ECO:0000256" key="10">
    <source>
        <dbReference type="NCBIfam" id="TIGR00550"/>
    </source>
</evidence>
<evidence type="ECO:0000256" key="2">
    <source>
        <dbReference type="ARBA" id="ARBA00005065"/>
    </source>
</evidence>
<dbReference type="UniPathway" id="UPA00253">
    <property type="reaction ID" value="UER00327"/>
</dbReference>
<keyword evidence="9" id="KW-0411">Iron-sulfur</keyword>
<dbReference type="NCBIfam" id="TIGR00550">
    <property type="entry name" value="nadA"/>
    <property type="match status" value="1"/>
</dbReference>
<name>A0A2Z4ADU6_9BACT</name>
<gene>
    <name evidence="11" type="primary">nadA</name>
    <name evidence="11" type="ORF">DF168_01465</name>
</gene>
<dbReference type="NCBIfam" id="NF006878">
    <property type="entry name" value="PRK09375.1-2"/>
    <property type="match status" value="1"/>
</dbReference>
<dbReference type="SUPFAM" id="SSF142754">
    <property type="entry name" value="NadA-like"/>
    <property type="match status" value="1"/>
</dbReference>
<comment type="cofactor">
    <cofactor evidence="1">
        <name>[4Fe-4S] cluster</name>
        <dbReference type="ChEBI" id="CHEBI:49883"/>
    </cofactor>
</comment>